<protein>
    <submittedName>
        <fullName evidence="2">DUF4843 domain-containing protein</fullName>
    </submittedName>
</protein>
<reference evidence="2 3" key="1">
    <citation type="submission" date="2020-08" db="EMBL/GenBank/DDBJ databases">
        <title>Sphingobacterium sp. DN04309 isolated from aquaculture water.</title>
        <authorList>
            <person name="Zhang M."/>
        </authorList>
    </citation>
    <scope>NUCLEOTIDE SEQUENCE [LARGE SCALE GENOMIC DNA]</scope>
    <source>
        <strain evidence="2 3">DN04309</strain>
    </source>
</reference>
<dbReference type="Pfam" id="PF16132">
    <property type="entry name" value="DUF4843"/>
    <property type="match status" value="1"/>
</dbReference>
<comment type="caution">
    <text evidence="2">The sequence shown here is derived from an EMBL/GenBank/DDBJ whole genome shotgun (WGS) entry which is preliminary data.</text>
</comment>
<dbReference type="RefSeq" id="WP_165291956.1">
    <property type="nucleotide sequence ID" value="NZ_JACOIJ010000011.1"/>
</dbReference>
<dbReference type="PROSITE" id="PS51257">
    <property type="entry name" value="PROKAR_LIPOPROTEIN"/>
    <property type="match status" value="1"/>
</dbReference>
<feature type="signal peptide" evidence="1">
    <location>
        <begin position="1"/>
        <end position="27"/>
    </location>
</feature>
<evidence type="ECO:0000313" key="2">
    <source>
        <dbReference type="EMBL" id="MBD1429472.1"/>
    </source>
</evidence>
<keyword evidence="3" id="KW-1185">Reference proteome</keyword>
<dbReference type="Proteomes" id="UP000651271">
    <property type="component" value="Unassembled WGS sequence"/>
</dbReference>
<feature type="chain" id="PRO_5045210312" evidence="1">
    <location>
        <begin position="28"/>
        <end position="273"/>
    </location>
</feature>
<keyword evidence="1" id="KW-0732">Signal</keyword>
<proteinExistence type="predicted"/>
<accession>A0ABR7YDU2</accession>
<gene>
    <name evidence="2" type="ORF">H8B04_07810</name>
</gene>
<evidence type="ECO:0000256" key="1">
    <source>
        <dbReference type="SAM" id="SignalP"/>
    </source>
</evidence>
<organism evidence="2 3">
    <name type="scientific">Sphingobacterium litopenaei</name>
    <dbReference type="NCBI Taxonomy" id="2763500"/>
    <lineage>
        <taxon>Bacteria</taxon>
        <taxon>Pseudomonadati</taxon>
        <taxon>Bacteroidota</taxon>
        <taxon>Sphingobacteriia</taxon>
        <taxon>Sphingobacteriales</taxon>
        <taxon>Sphingobacteriaceae</taxon>
        <taxon>Sphingobacterium</taxon>
    </lineage>
</organism>
<evidence type="ECO:0000313" key="3">
    <source>
        <dbReference type="Proteomes" id="UP000651271"/>
    </source>
</evidence>
<dbReference type="EMBL" id="JACOIJ010000011">
    <property type="protein sequence ID" value="MBD1429472.1"/>
    <property type="molecule type" value="Genomic_DNA"/>
</dbReference>
<name>A0ABR7YDU2_9SPHI</name>
<sequence length="273" mass="31333">MKTNSTFKYNIGSFLLVFLLLAACQKAELLTYNHNTGIYFNLSNANRDSIVYTFAYNINKASDTIYIPVSISGIREDKDRVYHAYIEVDSSSAQEGVHYQKLAESYVMNSGDGKTTLPLVIYNTPDLEENSVSVIVKLKESADFHIENPNIIRAKVVFSARLEQPMWWSMWLGEYSRTKHQLFLIATEQTTLTMDGLDAPKNLFFADLLNMMLNNPFQWVDKNPEKGYVLSTDDNGVTYKFYHKDNPNRTILLRKNTGSGLFRFIDELGREVR</sequence>
<dbReference type="InterPro" id="IPR032299">
    <property type="entry name" value="DUF4843"/>
</dbReference>